<dbReference type="InterPro" id="IPR029060">
    <property type="entry name" value="PIN-like_dom_sf"/>
</dbReference>
<keyword evidence="11" id="KW-1185">Reference proteome</keyword>
<dbReference type="InterPro" id="IPR050556">
    <property type="entry name" value="Type_II_TA_system_RNase"/>
</dbReference>
<evidence type="ECO:0000313" key="11">
    <source>
        <dbReference type="Proteomes" id="UP000186607"/>
    </source>
</evidence>
<accession>A0A1U7NWC7</accession>
<sequence length="136" mass="15070">MTLALDTNILTALQKKETVVDQYYRTAVAAGEVLTVPAVVLYEARRSLLKPEYARRLGVLDSLVTHLSILDFDREAADIAALLHHQLRTAGALIDDADLLIAATTLRHGATLVTRNTSHFRRVPGLSLSDWRQEQP</sequence>
<comment type="caution">
    <text evidence="10">The sequence shown here is derived from an EMBL/GenBank/DDBJ whole genome shotgun (WGS) entry which is preliminary data.</text>
</comment>
<gene>
    <name evidence="8" type="primary">vapC</name>
    <name evidence="10" type="ORF">BOO71_0009553</name>
</gene>
<evidence type="ECO:0000256" key="4">
    <source>
        <dbReference type="ARBA" id="ARBA00022723"/>
    </source>
</evidence>
<comment type="cofactor">
    <cofactor evidence="1 8">
        <name>Mg(2+)</name>
        <dbReference type="ChEBI" id="CHEBI:18420"/>
    </cofactor>
</comment>
<evidence type="ECO:0000256" key="2">
    <source>
        <dbReference type="ARBA" id="ARBA00022649"/>
    </source>
</evidence>
<evidence type="ECO:0000256" key="3">
    <source>
        <dbReference type="ARBA" id="ARBA00022722"/>
    </source>
</evidence>
<dbReference type="PANTHER" id="PTHR33653">
    <property type="entry name" value="RIBONUCLEASE VAPC2"/>
    <property type="match status" value="1"/>
</dbReference>
<feature type="domain" description="PIN" evidence="9">
    <location>
        <begin position="5"/>
        <end position="125"/>
    </location>
</feature>
<dbReference type="GO" id="GO:0016787">
    <property type="term" value="F:hydrolase activity"/>
    <property type="evidence" value="ECO:0007669"/>
    <property type="project" value="UniProtKB-KW"/>
</dbReference>
<evidence type="ECO:0000256" key="7">
    <source>
        <dbReference type="ARBA" id="ARBA00038093"/>
    </source>
</evidence>
<keyword evidence="8" id="KW-0800">Toxin</keyword>
<dbReference type="Gene3D" id="3.40.50.1010">
    <property type="entry name" value="5'-nuclease"/>
    <property type="match status" value="1"/>
</dbReference>
<dbReference type="RefSeq" id="WP_075834091.1">
    <property type="nucleotide sequence ID" value="NZ_MSTI01000108.1"/>
</dbReference>
<evidence type="ECO:0000313" key="10">
    <source>
        <dbReference type="EMBL" id="OLV17210.1"/>
    </source>
</evidence>
<comment type="similarity">
    <text evidence="7 8">Belongs to the PINc/VapC protein family.</text>
</comment>
<evidence type="ECO:0000256" key="5">
    <source>
        <dbReference type="ARBA" id="ARBA00022801"/>
    </source>
</evidence>
<dbReference type="PANTHER" id="PTHR33653:SF1">
    <property type="entry name" value="RIBONUCLEASE VAPC2"/>
    <property type="match status" value="1"/>
</dbReference>
<organism evidence="10 11">
    <name type="scientific">Deinococcus marmoris</name>
    <dbReference type="NCBI Taxonomy" id="249408"/>
    <lineage>
        <taxon>Bacteria</taxon>
        <taxon>Thermotogati</taxon>
        <taxon>Deinococcota</taxon>
        <taxon>Deinococci</taxon>
        <taxon>Deinococcales</taxon>
        <taxon>Deinococcaceae</taxon>
        <taxon>Deinococcus</taxon>
    </lineage>
</organism>
<keyword evidence="3 8" id="KW-0540">Nuclease</keyword>
<dbReference type="Proteomes" id="UP000186607">
    <property type="component" value="Unassembled WGS sequence"/>
</dbReference>
<dbReference type="AlphaFoldDB" id="A0A1U7NWC7"/>
<dbReference type="STRING" id="249408.BOO71_0009553"/>
<keyword evidence="2 8" id="KW-1277">Toxin-antitoxin system</keyword>
<keyword evidence="6 8" id="KW-0460">Magnesium</keyword>
<reference evidence="10 11" key="1">
    <citation type="submission" date="2017-01" db="EMBL/GenBank/DDBJ databases">
        <title>Genome Analysis of Deinococcus marmoris KOPRI26562.</title>
        <authorList>
            <person name="Kim J.H."/>
            <person name="Oh H.-M."/>
        </authorList>
    </citation>
    <scope>NUCLEOTIDE SEQUENCE [LARGE SCALE GENOMIC DNA]</scope>
    <source>
        <strain evidence="10 11">KOPRI26562</strain>
    </source>
</reference>
<proteinExistence type="inferred from homology"/>
<dbReference type="Pfam" id="PF01850">
    <property type="entry name" value="PIN"/>
    <property type="match status" value="1"/>
</dbReference>
<evidence type="ECO:0000256" key="1">
    <source>
        <dbReference type="ARBA" id="ARBA00001946"/>
    </source>
</evidence>
<protein>
    <recommendedName>
        <fullName evidence="8">Ribonuclease VapC</fullName>
        <shortName evidence="8">RNase VapC</shortName>
        <ecNumber evidence="8">3.1.-.-</ecNumber>
    </recommendedName>
    <alternativeName>
        <fullName evidence="8">Toxin VapC</fullName>
    </alternativeName>
</protein>
<dbReference type="InterPro" id="IPR002716">
    <property type="entry name" value="PIN_dom"/>
</dbReference>
<evidence type="ECO:0000259" key="9">
    <source>
        <dbReference type="Pfam" id="PF01850"/>
    </source>
</evidence>
<dbReference type="GO" id="GO:0000287">
    <property type="term" value="F:magnesium ion binding"/>
    <property type="evidence" value="ECO:0007669"/>
    <property type="project" value="UniProtKB-UniRule"/>
</dbReference>
<dbReference type="GO" id="GO:0090729">
    <property type="term" value="F:toxin activity"/>
    <property type="evidence" value="ECO:0007669"/>
    <property type="project" value="UniProtKB-KW"/>
</dbReference>
<name>A0A1U7NWC7_9DEIO</name>
<dbReference type="CDD" id="cd18744">
    <property type="entry name" value="PIN_VapC4-5_FitB-like"/>
    <property type="match status" value="1"/>
</dbReference>
<feature type="binding site" evidence="8">
    <location>
        <position position="6"/>
    </location>
    <ligand>
        <name>Mg(2+)</name>
        <dbReference type="ChEBI" id="CHEBI:18420"/>
    </ligand>
</feature>
<evidence type="ECO:0000256" key="6">
    <source>
        <dbReference type="ARBA" id="ARBA00022842"/>
    </source>
</evidence>
<dbReference type="GO" id="GO:0004540">
    <property type="term" value="F:RNA nuclease activity"/>
    <property type="evidence" value="ECO:0007669"/>
    <property type="project" value="InterPro"/>
</dbReference>
<dbReference type="eggNOG" id="COG1487">
    <property type="taxonomic scope" value="Bacteria"/>
</dbReference>
<dbReference type="HAMAP" id="MF_00265">
    <property type="entry name" value="VapC_Nob1"/>
    <property type="match status" value="1"/>
</dbReference>
<dbReference type="InterPro" id="IPR022907">
    <property type="entry name" value="VapC_family"/>
</dbReference>
<keyword evidence="4 8" id="KW-0479">Metal-binding</keyword>
<dbReference type="OrthoDB" id="9796690at2"/>
<evidence type="ECO:0000256" key="8">
    <source>
        <dbReference type="HAMAP-Rule" id="MF_00265"/>
    </source>
</evidence>
<dbReference type="EC" id="3.1.-.-" evidence="8"/>
<keyword evidence="5 8" id="KW-0378">Hydrolase</keyword>
<dbReference type="SUPFAM" id="SSF88723">
    <property type="entry name" value="PIN domain-like"/>
    <property type="match status" value="1"/>
</dbReference>
<comment type="function">
    <text evidence="8">Toxic component of a toxin-antitoxin (TA) system. An RNase.</text>
</comment>
<dbReference type="EMBL" id="MSTI01000108">
    <property type="protein sequence ID" value="OLV17210.1"/>
    <property type="molecule type" value="Genomic_DNA"/>
</dbReference>
<feature type="binding site" evidence="8">
    <location>
        <position position="98"/>
    </location>
    <ligand>
        <name>Mg(2+)</name>
        <dbReference type="ChEBI" id="CHEBI:18420"/>
    </ligand>
</feature>